<evidence type="ECO:0000313" key="2">
    <source>
        <dbReference type="Proteomes" id="UP000182077"/>
    </source>
</evidence>
<proteinExistence type="predicted"/>
<dbReference type="EMBL" id="JXKQ01000023">
    <property type="protein sequence ID" value="OJG41449.1"/>
    <property type="molecule type" value="Genomic_DNA"/>
</dbReference>
<organism evidence="1 2">
    <name type="scientific">Enterococcus hermanniensis</name>
    <dbReference type="NCBI Taxonomy" id="249189"/>
    <lineage>
        <taxon>Bacteria</taxon>
        <taxon>Bacillati</taxon>
        <taxon>Bacillota</taxon>
        <taxon>Bacilli</taxon>
        <taxon>Lactobacillales</taxon>
        <taxon>Enterococcaceae</taxon>
        <taxon>Enterococcus</taxon>
    </lineage>
</organism>
<sequence>MFEISDERLNATEAYKFYLQSTNGEPISQTKFGRIISKFATKKKSNGGIYYQMRIKH</sequence>
<evidence type="ECO:0000313" key="1">
    <source>
        <dbReference type="EMBL" id="OJG41449.1"/>
    </source>
</evidence>
<keyword evidence="2" id="KW-1185">Reference proteome</keyword>
<protein>
    <submittedName>
        <fullName evidence="1">Uncharacterized protein</fullName>
    </submittedName>
</protein>
<accession>A0A1L8TAU2</accession>
<gene>
    <name evidence="1" type="ORF">RV04_GL001189</name>
</gene>
<dbReference type="AlphaFoldDB" id="A0A1L8TAU2"/>
<name>A0A1L8TAU2_9ENTE</name>
<dbReference type="Proteomes" id="UP000182077">
    <property type="component" value="Unassembled WGS sequence"/>
</dbReference>
<reference evidence="1 2" key="1">
    <citation type="submission" date="2014-12" db="EMBL/GenBank/DDBJ databases">
        <title>Draft genome sequences of 29 type strains of Enterococci.</title>
        <authorList>
            <person name="Zhong Z."/>
            <person name="Sun Z."/>
            <person name="Liu W."/>
            <person name="Zhang W."/>
            <person name="Zhang H."/>
        </authorList>
    </citation>
    <scope>NUCLEOTIDE SEQUENCE [LARGE SCALE GENOMIC DNA]</scope>
    <source>
        <strain evidence="1 2">DSM 17122</strain>
    </source>
</reference>
<comment type="caution">
    <text evidence="1">The sequence shown here is derived from an EMBL/GenBank/DDBJ whole genome shotgun (WGS) entry which is preliminary data.</text>
</comment>